<dbReference type="EMBL" id="CAJNJA010048103">
    <property type="protein sequence ID" value="CAE7828818.1"/>
    <property type="molecule type" value="Genomic_DNA"/>
</dbReference>
<dbReference type="Proteomes" id="UP000601435">
    <property type="component" value="Unassembled WGS sequence"/>
</dbReference>
<evidence type="ECO:0000256" key="1">
    <source>
        <dbReference type="SAM" id="MobiDB-lite"/>
    </source>
</evidence>
<dbReference type="OrthoDB" id="428488at2759"/>
<evidence type="ECO:0000313" key="3">
    <source>
        <dbReference type="Proteomes" id="UP000601435"/>
    </source>
</evidence>
<name>A0A812ZHH9_9DINO</name>
<gene>
    <name evidence="2" type="ORF">SNEC2469_LOCUS24763</name>
</gene>
<organism evidence="2 3">
    <name type="scientific">Symbiodinium necroappetens</name>
    <dbReference type="NCBI Taxonomy" id="1628268"/>
    <lineage>
        <taxon>Eukaryota</taxon>
        <taxon>Sar</taxon>
        <taxon>Alveolata</taxon>
        <taxon>Dinophyceae</taxon>
        <taxon>Suessiales</taxon>
        <taxon>Symbiodiniaceae</taxon>
        <taxon>Symbiodinium</taxon>
    </lineage>
</organism>
<keyword evidence="3" id="KW-1185">Reference proteome</keyword>
<feature type="non-terminal residue" evidence="2">
    <location>
        <position position="477"/>
    </location>
</feature>
<protein>
    <submittedName>
        <fullName evidence="2">Uncharacterized protein</fullName>
    </submittedName>
</protein>
<feature type="non-terminal residue" evidence="2">
    <location>
        <position position="1"/>
    </location>
</feature>
<feature type="region of interest" description="Disordered" evidence="1">
    <location>
        <begin position="121"/>
        <end position="161"/>
    </location>
</feature>
<accession>A0A812ZHH9</accession>
<reference evidence="2" key="1">
    <citation type="submission" date="2021-02" db="EMBL/GenBank/DDBJ databases">
        <authorList>
            <person name="Dougan E. K."/>
            <person name="Rhodes N."/>
            <person name="Thang M."/>
            <person name="Chan C."/>
        </authorList>
    </citation>
    <scope>NUCLEOTIDE SEQUENCE</scope>
</reference>
<feature type="region of interest" description="Disordered" evidence="1">
    <location>
        <begin position="195"/>
        <end position="216"/>
    </location>
</feature>
<comment type="caution">
    <text evidence="2">The sequence shown here is derived from an EMBL/GenBank/DDBJ whole genome shotgun (WGS) entry which is preliminary data.</text>
</comment>
<dbReference type="AlphaFoldDB" id="A0A812ZHH9"/>
<sequence>GGLTWCGTLCASIGLAARWTYWLATATIILGTLQLTYWSFVWVIRPILIVAYALTRYVLGHGSWEAVLRGSGELPYEVKWVGPRGQQPWAVNYVQDQVRGRGEQQLPYDLLVTDGVAVARVSRPGREEEQTPRHDLSETESEEDENPCQADAIGWKEGRDPPAQYYSWPTRGLTWEEIAGIPDEDLRRKAVSLKKAATTPESNQLPSGAPEPPAEPALYTYLDSRMRGSSHATALSQAATGRWSYAEGAQRLKEAARKHWSQLPNDSPPSIRQYVWELAQSGAERPASGEGAGWGCDTLRVTLCPGVVGKELYHALRIAGTQARPQLRRIEFPCNIQNRHSYGFAALQLGGKTLATIPDYCLSAGDFPLTSEEDFDNFGGTPDLKLEKKGRYPNTLTSWFRAALREAWAFSCIFGEEYYAPLEKAASHLLRLGEQHSYAWTATAVYSAWEELWASFCEEARQLDRRVRREMKDETPT</sequence>
<feature type="compositionally biased region" description="Basic and acidic residues" evidence="1">
    <location>
        <begin position="124"/>
        <end position="137"/>
    </location>
</feature>
<evidence type="ECO:0000313" key="2">
    <source>
        <dbReference type="EMBL" id="CAE7828818.1"/>
    </source>
</evidence>
<proteinExistence type="predicted"/>